<evidence type="ECO:0000313" key="9">
    <source>
        <dbReference type="Proteomes" id="UP001500556"/>
    </source>
</evidence>
<dbReference type="InterPro" id="IPR050979">
    <property type="entry name" value="LD-transpeptidase"/>
</dbReference>
<organism evidence="8 9">
    <name type="scientific">Pedococcus ginsenosidimutans</name>
    <dbReference type="NCBI Taxonomy" id="490570"/>
    <lineage>
        <taxon>Bacteria</taxon>
        <taxon>Bacillati</taxon>
        <taxon>Actinomycetota</taxon>
        <taxon>Actinomycetes</taxon>
        <taxon>Micrococcales</taxon>
        <taxon>Intrasporangiaceae</taxon>
        <taxon>Pedococcus</taxon>
    </lineage>
</organism>
<dbReference type="CDD" id="cd16913">
    <property type="entry name" value="YkuD_like"/>
    <property type="match status" value="1"/>
</dbReference>
<dbReference type="InterPro" id="IPR002477">
    <property type="entry name" value="Peptidoglycan-bd-like"/>
</dbReference>
<name>A0ABP8Y445_9MICO</name>
<feature type="domain" description="L,D-TPase catalytic" evidence="7">
    <location>
        <begin position="63"/>
        <end position="182"/>
    </location>
</feature>
<dbReference type="Pfam" id="PF03734">
    <property type="entry name" value="YkuD"/>
    <property type="match status" value="1"/>
</dbReference>
<comment type="pathway">
    <text evidence="1 6">Cell wall biogenesis; peptidoglycan biosynthesis.</text>
</comment>
<dbReference type="Gene3D" id="1.10.101.10">
    <property type="entry name" value="PGBD-like superfamily/PGBD"/>
    <property type="match status" value="1"/>
</dbReference>
<evidence type="ECO:0000256" key="1">
    <source>
        <dbReference type="ARBA" id="ARBA00004752"/>
    </source>
</evidence>
<dbReference type="Pfam" id="PF01471">
    <property type="entry name" value="PG_binding_1"/>
    <property type="match status" value="1"/>
</dbReference>
<evidence type="ECO:0000313" key="8">
    <source>
        <dbReference type="EMBL" id="GAA4720297.1"/>
    </source>
</evidence>
<keyword evidence="9" id="KW-1185">Reference proteome</keyword>
<keyword evidence="5 6" id="KW-0961">Cell wall biogenesis/degradation</keyword>
<comment type="caution">
    <text evidence="8">The sequence shown here is derived from an EMBL/GenBank/DDBJ whole genome shotgun (WGS) entry which is preliminary data.</text>
</comment>
<protein>
    <recommendedName>
        <fullName evidence="7">L,D-TPase catalytic domain-containing protein</fullName>
    </recommendedName>
</protein>
<dbReference type="SUPFAM" id="SSF141523">
    <property type="entry name" value="L,D-transpeptidase catalytic domain-like"/>
    <property type="match status" value="1"/>
</dbReference>
<dbReference type="PROSITE" id="PS52029">
    <property type="entry name" value="LD_TPASE"/>
    <property type="match status" value="1"/>
</dbReference>
<sequence>MQQRLTDLGYWNGTPDGQYGGLTSQAVMALQKAAGLGRDGVFGPSTRAALKAGVRPVSRIGGTGIEVDKARQLLLVVRGGAVTMILNTSTGSGQPYESKGIQYTATTPAGSYTVFRSVDHLDKGPLGDLWRPRYFNGGIAVHGAASVPGYPASHGCARVTNAAMDMIWATDTMPIGSRVVVY</sequence>
<dbReference type="InterPro" id="IPR005490">
    <property type="entry name" value="LD_TPept_cat_dom"/>
</dbReference>
<dbReference type="EMBL" id="BAABLO010000004">
    <property type="protein sequence ID" value="GAA4720297.1"/>
    <property type="molecule type" value="Genomic_DNA"/>
</dbReference>
<dbReference type="Gene3D" id="2.40.440.10">
    <property type="entry name" value="L,D-transpeptidase catalytic domain-like"/>
    <property type="match status" value="1"/>
</dbReference>
<feature type="active site" description="Nucleophile" evidence="6">
    <location>
        <position position="156"/>
    </location>
</feature>
<dbReference type="InterPro" id="IPR036366">
    <property type="entry name" value="PGBDSf"/>
</dbReference>
<dbReference type="Proteomes" id="UP001500556">
    <property type="component" value="Unassembled WGS sequence"/>
</dbReference>
<evidence type="ECO:0000256" key="6">
    <source>
        <dbReference type="PROSITE-ProRule" id="PRU01373"/>
    </source>
</evidence>
<evidence type="ECO:0000256" key="3">
    <source>
        <dbReference type="ARBA" id="ARBA00022960"/>
    </source>
</evidence>
<proteinExistence type="predicted"/>
<evidence type="ECO:0000256" key="5">
    <source>
        <dbReference type="ARBA" id="ARBA00023316"/>
    </source>
</evidence>
<evidence type="ECO:0000256" key="4">
    <source>
        <dbReference type="ARBA" id="ARBA00022984"/>
    </source>
</evidence>
<dbReference type="InterPro" id="IPR038063">
    <property type="entry name" value="Transpep_catalytic_dom"/>
</dbReference>
<accession>A0ABP8Y445</accession>
<dbReference type="PANTHER" id="PTHR30582">
    <property type="entry name" value="L,D-TRANSPEPTIDASE"/>
    <property type="match status" value="1"/>
</dbReference>
<dbReference type="PANTHER" id="PTHR30582:SF2">
    <property type="entry name" value="L,D-TRANSPEPTIDASE YCIB-RELATED"/>
    <property type="match status" value="1"/>
</dbReference>
<reference evidence="9" key="1">
    <citation type="journal article" date="2019" name="Int. J. Syst. Evol. Microbiol.">
        <title>The Global Catalogue of Microorganisms (GCM) 10K type strain sequencing project: providing services to taxonomists for standard genome sequencing and annotation.</title>
        <authorList>
            <consortium name="The Broad Institute Genomics Platform"/>
            <consortium name="The Broad Institute Genome Sequencing Center for Infectious Disease"/>
            <person name="Wu L."/>
            <person name="Ma J."/>
        </authorList>
    </citation>
    <scope>NUCLEOTIDE SEQUENCE [LARGE SCALE GENOMIC DNA]</scope>
    <source>
        <strain evidence="9">JCM 18961</strain>
    </source>
</reference>
<dbReference type="SUPFAM" id="SSF47090">
    <property type="entry name" value="PGBD-like"/>
    <property type="match status" value="1"/>
</dbReference>
<feature type="active site" description="Proton donor/acceptor" evidence="6">
    <location>
        <position position="142"/>
    </location>
</feature>
<keyword evidence="4 6" id="KW-0573">Peptidoglycan synthesis</keyword>
<keyword evidence="2" id="KW-0808">Transferase</keyword>
<dbReference type="InterPro" id="IPR036365">
    <property type="entry name" value="PGBD-like_sf"/>
</dbReference>
<evidence type="ECO:0000256" key="2">
    <source>
        <dbReference type="ARBA" id="ARBA00022679"/>
    </source>
</evidence>
<gene>
    <name evidence="8" type="ORF">GCM10025782_17190</name>
</gene>
<evidence type="ECO:0000259" key="7">
    <source>
        <dbReference type="PROSITE" id="PS52029"/>
    </source>
</evidence>
<keyword evidence="3 6" id="KW-0133">Cell shape</keyword>